<dbReference type="PhylomeDB" id="A0A0D2WRK4"/>
<dbReference type="EMBL" id="KE346366">
    <property type="protein sequence ID" value="KJE93898.1"/>
    <property type="molecule type" value="Genomic_DNA"/>
</dbReference>
<dbReference type="OrthoDB" id="185175at2759"/>
<feature type="domain" description="PH" evidence="1">
    <location>
        <begin position="12"/>
        <end position="112"/>
    </location>
</feature>
<dbReference type="SMART" id="SM00233">
    <property type="entry name" value="PH"/>
    <property type="match status" value="1"/>
</dbReference>
<dbReference type="InterPro" id="IPR011993">
    <property type="entry name" value="PH-like_dom_sf"/>
</dbReference>
<dbReference type="InterPro" id="IPR001849">
    <property type="entry name" value="PH_domain"/>
</dbReference>
<proteinExistence type="predicted"/>
<feature type="non-terminal residue" evidence="2">
    <location>
        <position position="173"/>
    </location>
</feature>
<protein>
    <recommendedName>
        <fullName evidence="1">PH domain-containing protein</fullName>
    </recommendedName>
</protein>
<dbReference type="InParanoid" id="A0A0D2WRK4"/>
<gene>
    <name evidence="2" type="ORF">CAOG_004616</name>
</gene>
<reference evidence="3" key="1">
    <citation type="submission" date="2011-02" db="EMBL/GenBank/DDBJ databases">
        <title>The Genome Sequence of Capsaspora owczarzaki ATCC 30864.</title>
        <authorList>
            <person name="Russ C."/>
            <person name="Cuomo C."/>
            <person name="Burger G."/>
            <person name="Gray M.W."/>
            <person name="Holland P.W.H."/>
            <person name="King N."/>
            <person name="Lang F.B.F."/>
            <person name="Roger A.J."/>
            <person name="Ruiz-Trillo I."/>
            <person name="Young S.K."/>
            <person name="Zeng Q."/>
            <person name="Gargeya S."/>
            <person name="Alvarado L."/>
            <person name="Berlin A."/>
            <person name="Chapman S.B."/>
            <person name="Chen Z."/>
            <person name="Freedman E."/>
            <person name="Gellesch M."/>
            <person name="Goldberg J."/>
            <person name="Griggs A."/>
            <person name="Gujja S."/>
            <person name="Heilman E."/>
            <person name="Heiman D."/>
            <person name="Howarth C."/>
            <person name="Mehta T."/>
            <person name="Neiman D."/>
            <person name="Pearson M."/>
            <person name="Roberts A."/>
            <person name="Saif S."/>
            <person name="Shea T."/>
            <person name="Shenoy N."/>
            <person name="Sisk P."/>
            <person name="Stolte C."/>
            <person name="Sykes S."/>
            <person name="White J."/>
            <person name="Yandava C."/>
            <person name="Haas B."/>
            <person name="Nusbaum C."/>
            <person name="Birren B."/>
        </authorList>
    </citation>
    <scope>NUCLEOTIDE SEQUENCE</scope>
    <source>
        <strain evidence="3">ATCC 30864</strain>
    </source>
</reference>
<dbReference type="Gene3D" id="2.30.29.30">
    <property type="entry name" value="Pleckstrin-homology domain (PH domain)/Phosphotyrosine-binding domain (PTB)"/>
    <property type="match status" value="1"/>
</dbReference>
<organism evidence="2 3">
    <name type="scientific">Capsaspora owczarzaki (strain ATCC 30864)</name>
    <dbReference type="NCBI Taxonomy" id="595528"/>
    <lineage>
        <taxon>Eukaryota</taxon>
        <taxon>Filasterea</taxon>
        <taxon>Capsaspora</taxon>
    </lineage>
</organism>
<sequence length="173" mass="20009">MLRVLAGSQSTARKKAGWLTKQGGSNKGWKRRWCVFENNCLAYFKSEQDREYAGIVYVEDMRSITIDQEESRKDNRYPYCFRVDTPDRAYMFCAESAADMDDWISMFKSVWQEEPRYLTGTLQFATAECFVDSGLRINGAVEASVLSVFSEGITPKQKRKDERGWFIDKQVSV</sequence>
<dbReference type="PROSITE" id="PS50003">
    <property type="entry name" value="PH_DOMAIN"/>
    <property type="match status" value="1"/>
</dbReference>
<dbReference type="Proteomes" id="UP000008743">
    <property type="component" value="Unassembled WGS sequence"/>
</dbReference>
<evidence type="ECO:0000259" key="1">
    <source>
        <dbReference type="PROSITE" id="PS50003"/>
    </source>
</evidence>
<dbReference type="InterPro" id="IPR051707">
    <property type="entry name" value="PI-Interact_SigTrans_Reg"/>
</dbReference>
<evidence type="ECO:0000313" key="2">
    <source>
        <dbReference type="EMBL" id="KJE93898.1"/>
    </source>
</evidence>
<dbReference type="eggNOG" id="KOG0930">
    <property type="taxonomic scope" value="Eukaryota"/>
</dbReference>
<dbReference type="SUPFAM" id="SSF50729">
    <property type="entry name" value="PH domain-like"/>
    <property type="match status" value="1"/>
</dbReference>
<dbReference type="PANTHER" id="PTHR14336">
    <property type="entry name" value="TANDEM PH DOMAIN CONTAINING PROTEIN"/>
    <property type="match status" value="1"/>
</dbReference>
<accession>A0A0D2WRK4</accession>
<name>A0A0D2WRK4_CAPO3</name>
<keyword evidence="3" id="KW-1185">Reference proteome</keyword>
<evidence type="ECO:0000313" key="3">
    <source>
        <dbReference type="Proteomes" id="UP000008743"/>
    </source>
</evidence>
<dbReference type="AlphaFoldDB" id="A0A0D2WRK4"/>
<dbReference type="Pfam" id="PF00169">
    <property type="entry name" value="PH"/>
    <property type="match status" value="1"/>
</dbReference>
<dbReference type="FunFam" id="2.30.29.30:FF:000286">
    <property type="entry name" value="PH-protein kinase domain containing protein"/>
    <property type="match status" value="1"/>
</dbReference>